<feature type="signal peptide" evidence="1">
    <location>
        <begin position="1"/>
        <end position="18"/>
    </location>
</feature>
<organism evidence="2 3">
    <name type="scientific">Mycena metata</name>
    <dbReference type="NCBI Taxonomy" id="1033252"/>
    <lineage>
        <taxon>Eukaryota</taxon>
        <taxon>Fungi</taxon>
        <taxon>Dikarya</taxon>
        <taxon>Basidiomycota</taxon>
        <taxon>Agaricomycotina</taxon>
        <taxon>Agaricomycetes</taxon>
        <taxon>Agaricomycetidae</taxon>
        <taxon>Agaricales</taxon>
        <taxon>Marasmiineae</taxon>
        <taxon>Mycenaceae</taxon>
        <taxon>Mycena</taxon>
    </lineage>
</organism>
<dbReference type="AlphaFoldDB" id="A0AAD7GUZ3"/>
<keyword evidence="1" id="KW-0732">Signal</keyword>
<evidence type="ECO:0000256" key="1">
    <source>
        <dbReference type="SAM" id="SignalP"/>
    </source>
</evidence>
<gene>
    <name evidence="2" type="ORF">B0H16DRAFT_692747</name>
</gene>
<evidence type="ECO:0000313" key="3">
    <source>
        <dbReference type="Proteomes" id="UP001215598"/>
    </source>
</evidence>
<dbReference type="EMBL" id="JARKIB010000469">
    <property type="protein sequence ID" value="KAJ7705685.1"/>
    <property type="molecule type" value="Genomic_DNA"/>
</dbReference>
<comment type="caution">
    <text evidence="2">The sequence shown here is derived from an EMBL/GenBank/DDBJ whole genome shotgun (WGS) entry which is preliminary data.</text>
</comment>
<dbReference type="Proteomes" id="UP001215598">
    <property type="component" value="Unassembled WGS sequence"/>
</dbReference>
<accession>A0AAD7GUZ3</accession>
<sequence length="248" mass="26196">MHSSLVSVLLLLASGALAQDPRRAYSYYATISDPNAADGLEARENDVDEWFKASPVEWFSNSLGPIHASKAAWRKIDDDSTEIIFQYNGTVPSPILNISLAGGPLGGLYAEYDFVLSFSYPAAPTRRNIAAREFWDNATDYQPVLFNNTGRTISAQTDACTANVSVSVVDAAGTAANVTGANYAQYTVPTDAVFPLTVVLSADQGVGSTTAVLSDVLGITYAVGSNGPTLATSSGFRAVFCLSSGDRK</sequence>
<protein>
    <submittedName>
        <fullName evidence="2">Uncharacterized protein</fullName>
    </submittedName>
</protein>
<feature type="chain" id="PRO_5042075161" evidence="1">
    <location>
        <begin position="19"/>
        <end position="248"/>
    </location>
</feature>
<evidence type="ECO:0000313" key="2">
    <source>
        <dbReference type="EMBL" id="KAJ7705685.1"/>
    </source>
</evidence>
<proteinExistence type="predicted"/>
<keyword evidence="3" id="KW-1185">Reference proteome</keyword>
<reference evidence="2" key="1">
    <citation type="submission" date="2023-03" db="EMBL/GenBank/DDBJ databases">
        <title>Massive genome expansion in bonnet fungi (Mycena s.s.) driven by repeated elements and novel gene families across ecological guilds.</title>
        <authorList>
            <consortium name="Lawrence Berkeley National Laboratory"/>
            <person name="Harder C.B."/>
            <person name="Miyauchi S."/>
            <person name="Viragh M."/>
            <person name="Kuo A."/>
            <person name="Thoen E."/>
            <person name="Andreopoulos B."/>
            <person name="Lu D."/>
            <person name="Skrede I."/>
            <person name="Drula E."/>
            <person name="Henrissat B."/>
            <person name="Morin E."/>
            <person name="Kohler A."/>
            <person name="Barry K."/>
            <person name="LaButti K."/>
            <person name="Morin E."/>
            <person name="Salamov A."/>
            <person name="Lipzen A."/>
            <person name="Mereny Z."/>
            <person name="Hegedus B."/>
            <person name="Baldrian P."/>
            <person name="Stursova M."/>
            <person name="Weitz H."/>
            <person name="Taylor A."/>
            <person name="Grigoriev I.V."/>
            <person name="Nagy L.G."/>
            <person name="Martin F."/>
            <person name="Kauserud H."/>
        </authorList>
    </citation>
    <scope>NUCLEOTIDE SEQUENCE</scope>
    <source>
        <strain evidence="2">CBHHK182m</strain>
    </source>
</reference>
<name>A0AAD7GUZ3_9AGAR</name>